<dbReference type="Proteomes" id="UP001597419">
    <property type="component" value="Unassembled WGS sequence"/>
</dbReference>
<dbReference type="NCBIfam" id="TIGR03668">
    <property type="entry name" value="Rv0121_F420"/>
    <property type="match status" value="1"/>
</dbReference>
<evidence type="ECO:0000259" key="2">
    <source>
        <dbReference type="Pfam" id="PF01243"/>
    </source>
</evidence>
<evidence type="ECO:0000313" key="3">
    <source>
        <dbReference type="EMBL" id="MFD2462923.1"/>
    </source>
</evidence>
<sequence length="141" mass="15751">MRMSSGQARERFAAARVARFATVSEAGAPHLVPVTFAVSGEVVVFAVDHKPKSTTALRRLRNIEANPAVCFLADGYDEDWSRLWWARADGVARVLTDPGERTEPVRWLRAKYPQYAARPPEHAVVSVLVHTWRGWQAAETP</sequence>
<proteinExistence type="predicted"/>
<dbReference type="PANTHER" id="PTHR35176:SF2">
    <property type="entry name" value="F420H(2)-DEPENDENT REDUCTASE RV1155"/>
    <property type="match status" value="1"/>
</dbReference>
<dbReference type="InterPro" id="IPR052019">
    <property type="entry name" value="F420H2_bilvrd_red/Heme_oxyg"/>
</dbReference>
<dbReference type="EMBL" id="JBHUKU010000020">
    <property type="protein sequence ID" value="MFD2462923.1"/>
    <property type="molecule type" value="Genomic_DNA"/>
</dbReference>
<keyword evidence="1" id="KW-0560">Oxidoreductase</keyword>
<dbReference type="Gene3D" id="2.30.110.10">
    <property type="entry name" value="Electron Transport, Fmn-binding Protein, Chain A"/>
    <property type="match status" value="1"/>
</dbReference>
<dbReference type="RefSeq" id="WP_345392930.1">
    <property type="nucleotide sequence ID" value="NZ_BAABHG010000005.1"/>
</dbReference>
<reference evidence="4" key="1">
    <citation type="journal article" date="2019" name="Int. J. Syst. Evol. Microbiol.">
        <title>The Global Catalogue of Microorganisms (GCM) 10K type strain sequencing project: providing services to taxonomists for standard genome sequencing and annotation.</title>
        <authorList>
            <consortium name="The Broad Institute Genomics Platform"/>
            <consortium name="The Broad Institute Genome Sequencing Center for Infectious Disease"/>
            <person name="Wu L."/>
            <person name="Ma J."/>
        </authorList>
    </citation>
    <scope>NUCLEOTIDE SEQUENCE [LARGE SCALE GENOMIC DNA]</scope>
    <source>
        <strain evidence="4">CGMCC 4.7643</strain>
    </source>
</reference>
<dbReference type="InterPro" id="IPR019967">
    <property type="entry name" value="F420-dep_enz_PPOX_Rv0121"/>
</dbReference>
<comment type="caution">
    <text evidence="3">The sequence shown here is derived from an EMBL/GenBank/DDBJ whole genome shotgun (WGS) entry which is preliminary data.</text>
</comment>
<evidence type="ECO:0000313" key="4">
    <source>
        <dbReference type="Proteomes" id="UP001597419"/>
    </source>
</evidence>
<dbReference type="InterPro" id="IPR011576">
    <property type="entry name" value="Pyridox_Oxase_N"/>
</dbReference>
<dbReference type="PANTHER" id="PTHR35176">
    <property type="entry name" value="HEME OXYGENASE HI_0854-RELATED"/>
    <property type="match status" value="1"/>
</dbReference>
<dbReference type="InterPro" id="IPR012349">
    <property type="entry name" value="Split_barrel_FMN-bd"/>
</dbReference>
<dbReference type="Pfam" id="PF01243">
    <property type="entry name" value="PNPOx_N"/>
    <property type="match status" value="1"/>
</dbReference>
<keyword evidence="4" id="KW-1185">Reference proteome</keyword>
<accession>A0ABW5GQ61</accession>
<protein>
    <submittedName>
        <fullName evidence="3">TIGR03668 family PPOX class F420-dependent oxidoreductase</fullName>
    </submittedName>
</protein>
<organism evidence="3 4">
    <name type="scientific">Amycolatopsis samaneae</name>
    <dbReference type="NCBI Taxonomy" id="664691"/>
    <lineage>
        <taxon>Bacteria</taxon>
        <taxon>Bacillati</taxon>
        <taxon>Actinomycetota</taxon>
        <taxon>Actinomycetes</taxon>
        <taxon>Pseudonocardiales</taxon>
        <taxon>Pseudonocardiaceae</taxon>
        <taxon>Amycolatopsis</taxon>
    </lineage>
</organism>
<gene>
    <name evidence="3" type="ORF">ACFSYJ_30235</name>
</gene>
<feature type="domain" description="Pyridoxamine 5'-phosphate oxidase N-terminal" evidence="2">
    <location>
        <begin position="7"/>
        <end position="135"/>
    </location>
</feature>
<evidence type="ECO:0000256" key="1">
    <source>
        <dbReference type="ARBA" id="ARBA00023002"/>
    </source>
</evidence>
<name>A0ABW5GQ61_9PSEU</name>
<dbReference type="SUPFAM" id="SSF50475">
    <property type="entry name" value="FMN-binding split barrel"/>
    <property type="match status" value="1"/>
</dbReference>